<accession>A0ABZ0K2N3</accession>
<sequence>MSIDLHNALIEQLKPLLMEPNFQELFTQLTAEETNSTRFLLKMELNRLSSDCTRVIDLRNKTELKCEEFTFGGQSHFIDAPSKANFLEALALYREQYTLGVYEQVINAHKARIQTVRTNAANVSETTIDPYIAQGIVLGSYFARSEERMNYSMKISVSQGGLEYIGITVDLSVNGARIRLPAKHSLNDQQAIKIKLLELSDEYYHQDLQQGVEYQIIDIEGNSEHSWLRVKRISGSEALAEMLAKLIRGYKFRYKVDTNDVLVTAKGLGFERHYLPHTPHLPLFVEDLNLDNIDETVSPKYQITHKLLGRDNQAISQYFKDESGVSQLNAMLTPSRLKALLTADEFSPHSQFFCFTFQANGGRYFYSASLAELEEKQLKALFFRFASAKPSWRVFHVAYQKVDHKQAYKASLLPGDDASYSSLTEVQLAAFTHVLQLIDVTNDKIKDQYQAWQASSDNVNGLKVFGQQKLKKHNLKQVSMQFSERRNEARFAFKTMVTLTQGEVTTNAYTQDISSRGLQLTTDTPIELNPKMPVGLSFPKLQTIAGKTNLQHLPYRLIQSRDKGGTMHLSAQIGHTPHVGVEFLNRLIDRNRDRFEKLTDNNEQTKELADGMKNLLMRKLVSVPFYLEKTVKSAYISAIGIGKEQNPIANTFATGNEAPLEYDLSPLFDEGKLKRDIIAPIRLMKPQTGLEFYEVYVQISRLSQGKVKVRGLTEFDLTERKQLLHFIQQSQQLGDFLTLRVYRGATAKPDLSYIRRELDYIRVHTQHKAKKLEEKLWHIIGVGELLDITQEVLLRFPELDGNS</sequence>
<keyword evidence="4" id="KW-1185">Reference proteome</keyword>
<gene>
    <name evidence="3" type="ORF">RGE70_04225</name>
</gene>
<feature type="coiled-coil region" evidence="1">
    <location>
        <begin position="581"/>
        <end position="615"/>
    </location>
</feature>
<evidence type="ECO:0000313" key="4">
    <source>
        <dbReference type="Proteomes" id="UP001529491"/>
    </source>
</evidence>
<protein>
    <submittedName>
        <fullName evidence="3">PilZ domain-containing protein</fullName>
    </submittedName>
</protein>
<keyword evidence="1" id="KW-0175">Coiled coil</keyword>
<name>A0ABZ0K2N3_9GAMM</name>
<dbReference type="RefSeq" id="WP_310470292.1">
    <property type="nucleotide sequence ID" value="NZ_CP136522.1"/>
</dbReference>
<feature type="domain" description="PilZ" evidence="2">
    <location>
        <begin position="484"/>
        <end position="598"/>
    </location>
</feature>
<evidence type="ECO:0000313" key="3">
    <source>
        <dbReference type="EMBL" id="WOT06026.1"/>
    </source>
</evidence>
<evidence type="ECO:0000259" key="2">
    <source>
        <dbReference type="Pfam" id="PF07238"/>
    </source>
</evidence>
<dbReference type="InterPro" id="IPR009875">
    <property type="entry name" value="PilZ_domain"/>
</dbReference>
<reference evidence="3 4" key="1">
    <citation type="submission" date="2023-10" db="EMBL/GenBank/DDBJ databases">
        <title>Complete genome sequence of Shewanella sp. DAU334.</title>
        <authorList>
            <person name="Lee Y.-S."/>
            <person name="Jeong H.-R."/>
            <person name="Hwang E.-J."/>
            <person name="Choi Y.-L."/>
            <person name="Kim G.-D."/>
        </authorList>
    </citation>
    <scope>NUCLEOTIDE SEQUENCE [LARGE SCALE GENOMIC DNA]</scope>
    <source>
        <strain evidence="3 4">DAU334</strain>
    </source>
</reference>
<organism evidence="3 4">
    <name type="scientific">Shewanella youngdeokensis</name>
    <dbReference type="NCBI Taxonomy" id="2999068"/>
    <lineage>
        <taxon>Bacteria</taxon>
        <taxon>Pseudomonadati</taxon>
        <taxon>Pseudomonadota</taxon>
        <taxon>Gammaproteobacteria</taxon>
        <taxon>Alteromonadales</taxon>
        <taxon>Shewanellaceae</taxon>
        <taxon>Shewanella</taxon>
    </lineage>
</organism>
<evidence type="ECO:0000256" key="1">
    <source>
        <dbReference type="SAM" id="Coils"/>
    </source>
</evidence>
<dbReference type="Gene3D" id="2.40.10.220">
    <property type="entry name" value="predicted glycosyltransferase like domains"/>
    <property type="match status" value="2"/>
</dbReference>
<dbReference type="EMBL" id="CP136522">
    <property type="protein sequence ID" value="WOT06026.1"/>
    <property type="molecule type" value="Genomic_DNA"/>
</dbReference>
<dbReference type="Proteomes" id="UP001529491">
    <property type="component" value="Chromosome"/>
</dbReference>
<dbReference type="Pfam" id="PF07238">
    <property type="entry name" value="PilZ"/>
    <property type="match status" value="2"/>
</dbReference>
<feature type="domain" description="PilZ" evidence="2">
    <location>
        <begin position="144"/>
        <end position="232"/>
    </location>
</feature>
<proteinExistence type="predicted"/>
<dbReference type="SUPFAM" id="SSF141371">
    <property type="entry name" value="PilZ domain-like"/>
    <property type="match status" value="2"/>
</dbReference>